<keyword evidence="3" id="KW-1185">Reference proteome</keyword>
<proteinExistence type="predicted"/>
<dbReference type="STRING" id="571933.SAMN05216362_102222"/>
<accession>A0A1H9ACS6</accession>
<dbReference type="InterPro" id="IPR016977">
    <property type="entry name" value="ComGF"/>
</dbReference>
<dbReference type="EMBL" id="FOES01000002">
    <property type="protein sequence ID" value="SEP74425.1"/>
    <property type="molecule type" value="Genomic_DNA"/>
</dbReference>
<dbReference type="Proteomes" id="UP000199427">
    <property type="component" value="Unassembled WGS sequence"/>
</dbReference>
<reference evidence="2 3" key="1">
    <citation type="submission" date="2016-10" db="EMBL/GenBank/DDBJ databases">
        <authorList>
            <person name="de Groot N.N."/>
        </authorList>
    </citation>
    <scope>NUCLEOTIDE SEQUENCE [LARGE SCALE GENOMIC DNA]</scope>
    <source>
        <strain evidence="2 3">DSM 21633</strain>
    </source>
</reference>
<keyword evidence="1" id="KW-0812">Transmembrane</keyword>
<evidence type="ECO:0000313" key="2">
    <source>
        <dbReference type="EMBL" id="SEP74425.1"/>
    </source>
</evidence>
<sequence length="151" mass="17897">MFRINNSNGYTLLSLIISLSILIFTTPLIVHFLNFILSIDSTYHQSDFELRQLHYYIQSEMNQSVEVHINHHSITFVKADGSRVKYELYKDLIRRRVNDTGHEVILRDVEIFEVKMHSENVFLIGCKKGDGHYYQRTYISNNTFTKLFQNF</sequence>
<evidence type="ECO:0000256" key="1">
    <source>
        <dbReference type="SAM" id="Phobius"/>
    </source>
</evidence>
<dbReference type="RefSeq" id="WP_091772396.1">
    <property type="nucleotide sequence ID" value="NZ_CAESCL010000035.1"/>
</dbReference>
<organism evidence="2 3">
    <name type="scientific">Piscibacillus halophilus</name>
    <dbReference type="NCBI Taxonomy" id="571933"/>
    <lineage>
        <taxon>Bacteria</taxon>
        <taxon>Bacillati</taxon>
        <taxon>Bacillota</taxon>
        <taxon>Bacilli</taxon>
        <taxon>Bacillales</taxon>
        <taxon>Bacillaceae</taxon>
        <taxon>Piscibacillus</taxon>
    </lineage>
</organism>
<dbReference type="Pfam" id="PF15980">
    <property type="entry name" value="ComGF"/>
    <property type="match status" value="1"/>
</dbReference>
<name>A0A1H9ACS6_9BACI</name>
<keyword evidence="1" id="KW-0472">Membrane</keyword>
<keyword evidence="1" id="KW-1133">Transmembrane helix</keyword>
<feature type="transmembrane region" description="Helical" evidence="1">
    <location>
        <begin position="12"/>
        <end position="37"/>
    </location>
</feature>
<protein>
    <submittedName>
        <fullName evidence="2">Competence protein ComGF</fullName>
    </submittedName>
</protein>
<gene>
    <name evidence="2" type="ORF">SAMN05216362_102222</name>
</gene>
<dbReference type="AlphaFoldDB" id="A0A1H9ACS6"/>
<evidence type="ECO:0000313" key="3">
    <source>
        <dbReference type="Proteomes" id="UP000199427"/>
    </source>
</evidence>